<dbReference type="EMBL" id="LBXO01000039">
    <property type="protein sequence ID" value="KKR32230.1"/>
    <property type="molecule type" value="Genomic_DNA"/>
</dbReference>
<dbReference type="Gene3D" id="3.40.1440.10">
    <property type="entry name" value="GIY-YIG endonuclease"/>
    <property type="match status" value="1"/>
</dbReference>
<evidence type="ECO:0000313" key="4">
    <source>
        <dbReference type="Proteomes" id="UP000034137"/>
    </source>
</evidence>
<evidence type="ECO:0000259" key="2">
    <source>
        <dbReference type="PROSITE" id="PS50164"/>
    </source>
</evidence>
<dbReference type="Pfam" id="PF01541">
    <property type="entry name" value="GIY-YIG"/>
    <property type="match status" value="1"/>
</dbReference>
<reference evidence="3 4" key="1">
    <citation type="journal article" date="2015" name="Nature">
        <title>rRNA introns, odd ribosomes, and small enigmatic genomes across a large radiation of phyla.</title>
        <authorList>
            <person name="Brown C.T."/>
            <person name="Hug L.A."/>
            <person name="Thomas B.C."/>
            <person name="Sharon I."/>
            <person name="Castelle C.J."/>
            <person name="Singh A."/>
            <person name="Wilkins M.J."/>
            <person name="Williams K.H."/>
            <person name="Banfield J.F."/>
        </authorList>
    </citation>
    <scope>NUCLEOTIDE SEQUENCE [LARGE SCALE GENOMIC DNA]</scope>
</reference>
<dbReference type="AlphaFoldDB" id="A0A0G0SBX8"/>
<accession>A0A0G0SBX8</accession>
<proteinExistence type="inferred from homology"/>
<feature type="domain" description="GIY-YIG" evidence="2">
    <location>
        <begin position="1"/>
        <end position="71"/>
    </location>
</feature>
<dbReference type="PANTHER" id="PTHR34477">
    <property type="entry name" value="UPF0213 PROTEIN YHBQ"/>
    <property type="match status" value="1"/>
</dbReference>
<dbReference type="PROSITE" id="PS50164">
    <property type="entry name" value="GIY_YIG"/>
    <property type="match status" value="1"/>
</dbReference>
<evidence type="ECO:0000256" key="1">
    <source>
        <dbReference type="ARBA" id="ARBA00007435"/>
    </source>
</evidence>
<comment type="caution">
    <text evidence="3">The sequence shown here is derived from an EMBL/GenBank/DDBJ whole genome shotgun (WGS) entry which is preliminary data.</text>
</comment>
<gene>
    <name evidence="3" type="ORF">UT64_C0039G0009</name>
</gene>
<dbReference type="InterPro" id="IPR000305">
    <property type="entry name" value="GIY-YIG_endonuc"/>
</dbReference>
<protein>
    <submittedName>
        <fullName evidence="3">Excinuclease ABC C subunit domain protein</fullName>
    </submittedName>
</protein>
<dbReference type="Proteomes" id="UP000034137">
    <property type="component" value="Unassembled WGS sequence"/>
</dbReference>
<dbReference type="CDD" id="cd10448">
    <property type="entry name" value="GIY-YIG_unchar_3"/>
    <property type="match status" value="1"/>
</dbReference>
<dbReference type="PANTHER" id="PTHR34477:SF5">
    <property type="entry name" value="BSL5627 PROTEIN"/>
    <property type="match status" value="1"/>
</dbReference>
<comment type="similarity">
    <text evidence="1">Belongs to the UPF0213 family.</text>
</comment>
<dbReference type="InterPro" id="IPR050190">
    <property type="entry name" value="UPF0213_domain"/>
</dbReference>
<organism evidence="3 4">
    <name type="scientific">Candidatus Falkowbacteria bacterium GW2011_GWF2_39_8</name>
    <dbReference type="NCBI Taxonomy" id="1618642"/>
    <lineage>
        <taxon>Bacteria</taxon>
        <taxon>Candidatus Falkowiibacteriota</taxon>
    </lineage>
</organism>
<name>A0A0G0SBX8_9BACT</name>
<sequence>MASEKNGTLYIGFSSDLKNRVNKHKEGAYDGFTKKYNVKNLVYYETYGEVGIAICKEKQLKKWKREWKINLIEKDNPGWRDLYNDL</sequence>
<dbReference type="InterPro" id="IPR035901">
    <property type="entry name" value="GIY-YIG_endonuc_sf"/>
</dbReference>
<dbReference type="SUPFAM" id="SSF82771">
    <property type="entry name" value="GIY-YIG endonuclease"/>
    <property type="match status" value="1"/>
</dbReference>
<evidence type="ECO:0000313" key="3">
    <source>
        <dbReference type="EMBL" id="KKR32230.1"/>
    </source>
</evidence>